<dbReference type="EMBL" id="JALDAW010000013">
    <property type="protein sequence ID" value="MDY5168272.1"/>
    <property type="molecule type" value="Genomic_DNA"/>
</dbReference>
<evidence type="ECO:0008006" key="5">
    <source>
        <dbReference type="Google" id="ProtNLM"/>
    </source>
</evidence>
<sequence length="172" mass="19209">MKRFISGMLALTLMLSGCAVKKEDVTITLPKEYFEMAGTDAATALSNNDAYKSMTTNEDGSVTLVFDADKYAKYLEEYKTQIRTSLDEIEKDTETFPNITKISVNDDFTQFDVTLENGQVGLMDSLSILMLYMYGFMYQVLLGEEAGSKDIIVNYLDPSGNIIDTLNSSNME</sequence>
<evidence type="ECO:0000313" key="3">
    <source>
        <dbReference type="EMBL" id="PXX80158.1"/>
    </source>
</evidence>
<evidence type="ECO:0000313" key="4">
    <source>
        <dbReference type="Proteomes" id="UP000247612"/>
    </source>
</evidence>
<dbReference type="RefSeq" id="WP_022937960.1">
    <property type="nucleotide sequence ID" value="NZ_BAABZA010000006.1"/>
</dbReference>
<dbReference type="OrthoDB" id="1849839at2"/>
<gene>
    <name evidence="3" type="ORF">DES51_104163</name>
    <name evidence="2" type="ORF">MQE39_09105</name>
</gene>
<feature type="chain" id="PRO_5016381192" description="Antigen I/II N-terminal domain-containing protein" evidence="1">
    <location>
        <begin position="22"/>
        <end position="172"/>
    </location>
</feature>
<reference evidence="3 4" key="1">
    <citation type="submission" date="2018-05" db="EMBL/GenBank/DDBJ databases">
        <title>Genomic Encyclopedia of Type Strains, Phase IV (KMG-IV): sequencing the most valuable type-strain genomes for metagenomic binning, comparative biology and taxonomic classification.</title>
        <authorList>
            <person name="Goeker M."/>
        </authorList>
    </citation>
    <scope>NUCLEOTIDE SEQUENCE [LARGE SCALE GENOMIC DNA]</scope>
    <source>
        <strain evidence="3 4">JC118</strain>
    </source>
</reference>
<accession>A0A318KTJ0</accession>
<dbReference type="PROSITE" id="PS51257">
    <property type="entry name" value="PROKAR_LIPOPROTEIN"/>
    <property type="match status" value="1"/>
</dbReference>
<dbReference type="Proteomes" id="UP001276902">
    <property type="component" value="Unassembled WGS sequence"/>
</dbReference>
<name>A0A318KTJ0_9FIRM</name>
<comment type="caution">
    <text evidence="3">The sequence shown here is derived from an EMBL/GenBank/DDBJ whole genome shotgun (WGS) entry which is preliminary data.</text>
</comment>
<keyword evidence="4" id="KW-1185">Reference proteome</keyword>
<keyword evidence="1" id="KW-0732">Signal</keyword>
<dbReference type="EMBL" id="QJKH01000004">
    <property type="protein sequence ID" value="PXX80158.1"/>
    <property type="molecule type" value="Genomic_DNA"/>
</dbReference>
<feature type="signal peptide" evidence="1">
    <location>
        <begin position="1"/>
        <end position="21"/>
    </location>
</feature>
<proteinExistence type="predicted"/>
<organism evidence="3 4">
    <name type="scientific">Dielma fastidiosa</name>
    <dbReference type="NCBI Taxonomy" id="1034346"/>
    <lineage>
        <taxon>Bacteria</taxon>
        <taxon>Bacillati</taxon>
        <taxon>Bacillota</taxon>
        <taxon>Erysipelotrichia</taxon>
        <taxon>Erysipelotrichales</taxon>
        <taxon>Erysipelotrichaceae</taxon>
        <taxon>Dielma</taxon>
    </lineage>
</organism>
<dbReference type="Proteomes" id="UP000247612">
    <property type="component" value="Unassembled WGS sequence"/>
</dbReference>
<dbReference type="AlphaFoldDB" id="A0A318KTJ0"/>
<evidence type="ECO:0000313" key="2">
    <source>
        <dbReference type="EMBL" id="MDY5168272.1"/>
    </source>
</evidence>
<evidence type="ECO:0000256" key="1">
    <source>
        <dbReference type="SAM" id="SignalP"/>
    </source>
</evidence>
<dbReference type="STRING" id="1034346.GCA_000313565_01656"/>
<reference evidence="2" key="2">
    <citation type="submission" date="2022-03" db="EMBL/GenBank/DDBJ databases">
        <title>First case of bacteraemia caused by Dielma fastidiosa in a patient hospitalised with diverticulitis.</title>
        <authorList>
            <person name="Forman-Ankjaer B."/>
            <person name="Hvid-Jensen F."/>
            <person name="Kobel C.M."/>
            <person name="Greve T."/>
        </authorList>
    </citation>
    <scope>NUCLEOTIDE SEQUENCE</scope>
    <source>
        <strain evidence="2">AUH_DF_2021</strain>
    </source>
</reference>
<protein>
    <recommendedName>
        <fullName evidence="5">Antigen I/II N-terminal domain-containing protein</fullName>
    </recommendedName>
</protein>